<keyword evidence="1" id="KW-1133">Transmembrane helix</keyword>
<keyword evidence="1" id="KW-0812">Transmembrane</keyword>
<dbReference type="Proteomes" id="UP000595140">
    <property type="component" value="Unassembled WGS sequence"/>
</dbReference>
<keyword evidence="3" id="KW-1185">Reference proteome</keyword>
<gene>
    <name evidence="2" type="ORF">CCAM_LOCUS34263</name>
</gene>
<protein>
    <submittedName>
        <fullName evidence="2">Uncharacterized protein</fullName>
    </submittedName>
</protein>
<name>A0A484MVL2_9ASTE</name>
<reference evidence="2 3" key="1">
    <citation type="submission" date="2018-04" db="EMBL/GenBank/DDBJ databases">
        <authorList>
            <person name="Vogel A."/>
        </authorList>
    </citation>
    <scope>NUCLEOTIDE SEQUENCE [LARGE SCALE GENOMIC DNA]</scope>
</reference>
<dbReference type="EMBL" id="OOIL02004591">
    <property type="protein sequence ID" value="VFQ92487.1"/>
    <property type="molecule type" value="Genomic_DNA"/>
</dbReference>
<organism evidence="2 3">
    <name type="scientific">Cuscuta campestris</name>
    <dbReference type="NCBI Taxonomy" id="132261"/>
    <lineage>
        <taxon>Eukaryota</taxon>
        <taxon>Viridiplantae</taxon>
        <taxon>Streptophyta</taxon>
        <taxon>Embryophyta</taxon>
        <taxon>Tracheophyta</taxon>
        <taxon>Spermatophyta</taxon>
        <taxon>Magnoliopsida</taxon>
        <taxon>eudicotyledons</taxon>
        <taxon>Gunneridae</taxon>
        <taxon>Pentapetalae</taxon>
        <taxon>asterids</taxon>
        <taxon>lamiids</taxon>
        <taxon>Solanales</taxon>
        <taxon>Convolvulaceae</taxon>
        <taxon>Cuscuteae</taxon>
        <taxon>Cuscuta</taxon>
        <taxon>Cuscuta subgen. Grammica</taxon>
        <taxon>Cuscuta sect. Cleistogrammica</taxon>
    </lineage>
</organism>
<evidence type="ECO:0000313" key="3">
    <source>
        <dbReference type="Proteomes" id="UP000595140"/>
    </source>
</evidence>
<proteinExistence type="predicted"/>
<keyword evidence="1" id="KW-0472">Membrane</keyword>
<sequence length="86" mass="9820">MMVVVMAMNKKEERLNVFSAVDLEEFELSLAGRRRPSLLLRRRRAVGRFRDRIPGRIRRPAQFLFSSSIAAGNAAAILILLRPNLL</sequence>
<accession>A0A484MVL2</accession>
<evidence type="ECO:0000313" key="2">
    <source>
        <dbReference type="EMBL" id="VFQ92487.1"/>
    </source>
</evidence>
<feature type="transmembrane region" description="Helical" evidence="1">
    <location>
        <begin position="63"/>
        <end position="81"/>
    </location>
</feature>
<dbReference type="AlphaFoldDB" id="A0A484MVL2"/>
<evidence type="ECO:0000256" key="1">
    <source>
        <dbReference type="SAM" id="Phobius"/>
    </source>
</evidence>